<comment type="caution">
    <text evidence="2">The sequence shown here is derived from an EMBL/GenBank/DDBJ whole genome shotgun (WGS) entry which is preliminary data.</text>
</comment>
<keyword evidence="1" id="KW-0812">Transmembrane</keyword>
<dbReference type="AlphaFoldDB" id="A0A699GSV5"/>
<keyword evidence="1" id="KW-1133">Transmembrane helix</keyword>
<sequence length="723" mass="81147">MSLYKRSKYDYDDNLYDDDEELEDLTEEQLALSFVILFFVVKLDVSYQFWVEYFLVVSCVSLFNGGSCVFLTVSFSTGLISGSYDLNIKKGFLSPKGRGRGNDVKKKHDCLTDDPPKNKNNVIIDTTSSLNVDKSLDQNSDSILGLNSLDGAIDKQNEKLTDYGAYGGKQTSEVLSITAKIPIVNSSGSISYAKLLNGEPSWKTINFHTLLAPVGNGADIAISMELVRVVHEWLSNTVYGFLWGTRVAYPVVKNYVKNTWSTYGLNKSMMTIKDMFFFNFSSKDGLDAMIEFLGRSSHARAMVKLQVDELKDTLSMGRIQSWLRRGNLDVVSSANGNSSKAFGSPNTTPLTARINNLERHVMNKKLMLVDDDDDGKPLMIMKWTSKKKEVVNYGVNSGPDTSNVMMDNVGNTFGNESVNLDSSPTELFMLSTSGHLLDLQVVSLSTRIKKKQVGLSRQEVSNSNPFDALNLVENDDDLGTNGVNSKLAEKGADSCVWKPPRCSACKVFGHVLDDCLEQIVSDVLKNLKNPRKVVRGVQVISLVNSDSESEVEEMFNGTTCFMSSTSLKSVSEIWYGTKSLLEQWRETKVDDEYDPYDYNLYDSHDMYENLQAFCDDWDIKFASNTPIGEKIDKIERQICDGKLSEVKVVFDETANLRISMSGKDGSDKGYGTNSLLEQWRNSYPNNDDYDPYDEDMYENHDLFEHPQSICDDLDITVRGRKKK</sequence>
<protein>
    <submittedName>
        <fullName evidence="2">RNA-directed DNA polymerase, eukaryota, reverse transcriptase zinc-binding domain protein</fullName>
    </submittedName>
</protein>
<dbReference type="EMBL" id="BKCJ010046993">
    <property type="protein sequence ID" value="GEW15058.1"/>
    <property type="molecule type" value="Genomic_DNA"/>
</dbReference>
<evidence type="ECO:0000256" key="1">
    <source>
        <dbReference type="SAM" id="Phobius"/>
    </source>
</evidence>
<dbReference type="GO" id="GO:0003964">
    <property type="term" value="F:RNA-directed DNA polymerase activity"/>
    <property type="evidence" value="ECO:0007669"/>
    <property type="project" value="UniProtKB-KW"/>
</dbReference>
<name>A0A699GSV5_TANCI</name>
<keyword evidence="2" id="KW-0808">Transferase</keyword>
<proteinExistence type="predicted"/>
<gene>
    <name evidence="2" type="ORF">Tci_187034</name>
</gene>
<keyword evidence="2" id="KW-0548">Nucleotidyltransferase</keyword>
<organism evidence="2">
    <name type="scientific">Tanacetum cinerariifolium</name>
    <name type="common">Dalmatian daisy</name>
    <name type="synonym">Chrysanthemum cinerariifolium</name>
    <dbReference type="NCBI Taxonomy" id="118510"/>
    <lineage>
        <taxon>Eukaryota</taxon>
        <taxon>Viridiplantae</taxon>
        <taxon>Streptophyta</taxon>
        <taxon>Embryophyta</taxon>
        <taxon>Tracheophyta</taxon>
        <taxon>Spermatophyta</taxon>
        <taxon>Magnoliopsida</taxon>
        <taxon>eudicotyledons</taxon>
        <taxon>Gunneridae</taxon>
        <taxon>Pentapetalae</taxon>
        <taxon>asterids</taxon>
        <taxon>campanulids</taxon>
        <taxon>Asterales</taxon>
        <taxon>Asteraceae</taxon>
        <taxon>Asteroideae</taxon>
        <taxon>Anthemideae</taxon>
        <taxon>Anthemidinae</taxon>
        <taxon>Tanacetum</taxon>
    </lineage>
</organism>
<reference evidence="2" key="1">
    <citation type="journal article" date="2019" name="Sci. Rep.">
        <title>Draft genome of Tanacetum cinerariifolium, the natural source of mosquito coil.</title>
        <authorList>
            <person name="Yamashiro T."/>
            <person name="Shiraishi A."/>
            <person name="Satake H."/>
            <person name="Nakayama K."/>
        </authorList>
    </citation>
    <scope>NUCLEOTIDE SEQUENCE</scope>
</reference>
<accession>A0A699GSV5</accession>
<evidence type="ECO:0000313" key="2">
    <source>
        <dbReference type="EMBL" id="GEW15058.1"/>
    </source>
</evidence>
<keyword evidence="2" id="KW-0695">RNA-directed DNA polymerase</keyword>
<keyword evidence="1" id="KW-0472">Membrane</keyword>
<feature type="transmembrane region" description="Helical" evidence="1">
    <location>
        <begin position="53"/>
        <end position="80"/>
    </location>
</feature>